<reference evidence="5" key="1">
    <citation type="submission" date="2024-06" db="EMBL/GenBank/DDBJ databases">
        <title>Complete genome of Salinicola endophyticus HNIBRBA4755.</title>
        <authorList>
            <person name="Shin S.Y."/>
            <person name="Kang H."/>
            <person name="Song J."/>
        </authorList>
    </citation>
    <scope>NUCLEOTIDE SEQUENCE</scope>
    <source>
        <strain evidence="5">HNIBRBA4755</strain>
    </source>
</reference>
<dbReference type="EMBL" id="CP159578">
    <property type="protein sequence ID" value="XCJ80837.1"/>
    <property type="molecule type" value="Genomic_DNA"/>
</dbReference>
<keyword evidence="2" id="KW-0521">NADP</keyword>
<evidence type="ECO:0000259" key="4">
    <source>
        <dbReference type="Pfam" id="PF01872"/>
    </source>
</evidence>
<dbReference type="RefSeq" id="WP_353981644.1">
    <property type="nucleotide sequence ID" value="NZ_CP159578.1"/>
</dbReference>
<name>A0AB74UHZ4_9GAMM</name>
<organism evidence="5">
    <name type="scientific">Salinicola endophyticus</name>
    <dbReference type="NCBI Taxonomy" id="1949083"/>
    <lineage>
        <taxon>Bacteria</taxon>
        <taxon>Pseudomonadati</taxon>
        <taxon>Pseudomonadota</taxon>
        <taxon>Gammaproteobacteria</taxon>
        <taxon>Oceanospirillales</taxon>
        <taxon>Halomonadaceae</taxon>
        <taxon>Salinicola</taxon>
    </lineage>
</organism>
<dbReference type="AlphaFoldDB" id="A0AB74UHZ4"/>
<protein>
    <submittedName>
        <fullName evidence="5">RibD family protein</fullName>
    </submittedName>
</protein>
<dbReference type="GO" id="GO:0009231">
    <property type="term" value="P:riboflavin biosynthetic process"/>
    <property type="evidence" value="ECO:0007669"/>
    <property type="project" value="InterPro"/>
</dbReference>
<dbReference type="InterPro" id="IPR002734">
    <property type="entry name" value="RibDG_C"/>
</dbReference>
<gene>
    <name evidence="5" type="ORF">ABV408_06530</name>
</gene>
<feature type="domain" description="Bacterial bifunctional deaminase-reductase C-terminal" evidence="4">
    <location>
        <begin position="80"/>
        <end position="269"/>
    </location>
</feature>
<evidence type="ECO:0000313" key="5">
    <source>
        <dbReference type="EMBL" id="XCJ80837.1"/>
    </source>
</evidence>
<dbReference type="PANTHER" id="PTHR38011">
    <property type="entry name" value="DIHYDROFOLATE REDUCTASE FAMILY PROTEIN (AFU_ORTHOLOGUE AFUA_8G06820)"/>
    <property type="match status" value="1"/>
</dbReference>
<sequence length="299" mass="32177">MTTSFESATMIDTPLAWRWIRDIAAATRRQRFDGRVERDGLRLEVDAEGSWHSDAEASSDAAQLLSIWLPWCVADLSRGPRLIAQLGQSLDGRIATVSGASHYVTGPLSLVHLHRTRALVDAVVVGAGTVDADDPQLTVRHVEGDNPLRVVLDPRARVCATRGVFTRDPAPTWHLVAAARAAQATAEMAAQGADHVTVKPLRVDAAGADPAEVVALLAEGGCRRILVEGGGLTISRFLDAGRLDRLHSVVAPMIIGSGRPALTLPEIETLDRALRPACRHFSLGEDMLFDFDLRRGVAT</sequence>
<dbReference type="Pfam" id="PF01872">
    <property type="entry name" value="RibD_C"/>
    <property type="match status" value="1"/>
</dbReference>
<dbReference type="GO" id="GO:0008703">
    <property type="term" value="F:5-amino-6-(5-phosphoribosylamino)uracil reductase activity"/>
    <property type="evidence" value="ECO:0007669"/>
    <property type="project" value="InterPro"/>
</dbReference>
<keyword evidence="3" id="KW-0560">Oxidoreductase</keyword>
<proteinExistence type="predicted"/>
<comment type="pathway">
    <text evidence="1">Cofactor biosynthesis; riboflavin biosynthesis.</text>
</comment>
<dbReference type="InterPro" id="IPR050765">
    <property type="entry name" value="Riboflavin_Biosynth_HTPR"/>
</dbReference>
<evidence type="ECO:0000256" key="2">
    <source>
        <dbReference type="ARBA" id="ARBA00022857"/>
    </source>
</evidence>
<evidence type="ECO:0000256" key="1">
    <source>
        <dbReference type="ARBA" id="ARBA00005104"/>
    </source>
</evidence>
<dbReference type="InterPro" id="IPR024072">
    <property type="entry name" value="DHFR-like_dom_sf"/>
</dbReference>
<dbReference type="PANTHER" id="PTHR38011:SF7">
    <property type="entry name" value="2,5-DIAMINO-6-RIBOSYLAMINO-4(3H)-PYRIMIDINONE 5'-PHOSPHATE REDUCTASE"/>
    <property type="match status" value="1"/>
</dbReference>
<dbReference type="SUPFAM" id="SSF53597">
    <property type="entry name" value="Dihydrofolate reductase-like"/>
    <property type="match status" value="1"/>
</dbReference>
<accession>A0AB74UHZ4</accession>
<evidence type="ECO:0000256" key="3">
    <source>
        <dbReference type="ARBA" id="ARBA00023002"/>
    </source>
</evidence>
<dbReference type="Gene3D" id="3.40.430.10">
    <property type="entry name" value="Dihydrofolate Reductase, subunit A"/>
    <property type="match status" value="1"/>
</dbReference>